<comment type="caution">
    <text evidence="1">The sequence shown here is derived from an EMBL/GenBank/DDBJ whole genome shotgun (WGS) entry which is preliminary data.</text>
</comment>
<protein>
    <submittedName>
        <fullName evidence="1">Uncharacterized protein</fullName>
    </submittedName>
</protein>
<dbReference type="AlphaFoldDB" id="A0A6L2K314"/>
<dbReference type="EMBL" id="BKCJ010001681">
    <property type="protein sequence ID" value="GEU43240.1"/>
    <property type="molecule type" value="Genomic_DNA"/>
</dbReference>
<organism evidence="1">
    <name type="scientific">Tanacetum cinerariifolium</name>
    <name type="common">Dalmatian daisy</name>
    <name type="synonym">Chrysanthemum cinerariifolium</name>
    <dbReference type="NCBI Taxonomy" id="118510"/>
    <lineage>
        <taxon>Eukaryota</taxon>
        <taxon>Viridiplantae</taxon>
        <taxon>Streptophyta</taxon>
        <taxon>Embryophyta</taxon>
        <taxon>Tracheophyta</taxon>
        <taxon>Spermatophyta</taxon>
        <taxon>Magnoliopsida</taxon>
        <taxon>eudicotyledons</taxon>
        <taxon>Gunneridae</taxon>
        <taxon>Pentapetalae</taxon>
        <taxon>asterids</taxon>
        <taxon>campanulids</taxon>
        <taxon>Asterales</taxon>
        <taxon>Asteraceae</taxon>
        <taxon>Asteroideae</taxon>
        <taxon>Anthemideae</taxon>
        <taxon>Anthemidinae</taxon>
        <taxon>Tanacetum</taxon>
    </lineage>
</organism>
<proteinExistence type="predicted"/>
<accession>A0A6L2K314</accession>
<name>A0A6L2K314_TANCI</name>
<reference evidence="1" key="1">
    <citation type="journal article" date="2019" name="Sci. Rep.">
        <title>Draft genome of Tanacetum cinerariifolium, the natural source of mosquito coil.</title>
        <authorList>
            <person name="Yamashiro T."/>
            <person name="Shiraishi A."/>
            <person name="Satake H."/>
            <person name="Nakayama K."/>
        </authorList>
    </citation>
    <scope>NUCLEOTIDE SEQUENCE</scope>
</reference>
<evidence type="ECO:0000313" key="1">
    <source>
        <dbReference type="EMBL" id="GEU43240.1"/>
    </source>
</evidence>
<sequence length="71" mass="8296">MVFSVIIKFYNGSALKRELERVLLLCRKNVVQAEKHGLLLPSKDKVAFAAQHSKRKDQWEALKKYIVCNFF</sequence>
<gene>
    <name evidence="1" type="ORF">Tci_015218</name>
</gene>